<protein>
    <submittedName>
        <fullName evidence="1">Uncharacterized protein</fullName>
    </submittedName>
</protein>
<reference evidence="1 2" key="1">
    <citation type="submission" date="2021-05" db="EMBL/GenBank/DDBJ databases">
        <title>Genome Assembly of Synthetic Allotetraploid Brassica napus Reveals Homoeologous Exchanges between Subgenomes.</title>
        <authorList>
            <person name="Davis J.T."/>
        </authorList>
    </citation>
    <scope>NUCLEOTIDE SEQUENCE [LARGE SCALE GENOMIC DNA]</scope>
    <source>
        <strain evidence="2">cv. Da-Ae</strain>
        <tissue evidence="1">Seedling</tissue>
    </source>
</reference>
<evidence type="ECO:0000313" key="2">
    <source>
        <dbReference type="Proteomes" id="UP000824890"/>
    </source>
</evidence>
<proteinExistence type="predicted"/>
<dbReference type="EMBL" id="JAGKQM010000013">
    <property type="protein sequence ID" value="KAH0892351.1"/>
    <property type="molecule type" value="Genomic_DNA"/>
</dbReference>
<gene>
    <name evidence="1" type="ORF">HID58_054780</name>
</gene>
<dbReference type="Proteomes" id="UP000824890">
    <property type="component" value="Unassembled WGS sequence"/>
</dbReference>
<accession>A0ABQ8AIP7</accession>
<name>A0ABQ8AIP7_BRANA</name>
<feature type="non-terminal residue" evidence="1">
    <location>
        <position position="1"/>
    </location>
</feature>
<keyword evidence="2" id="KW-1185">Reference proteome</keyword>
<organism evidence="1 2">
    <name type="scientific">Brassica napus</name>
    <name type="common">Rape</name>
    <dbReference type="NCBI Taxonomy" id="3708"/>
    <lineage>
        <taxon>Eukaryota</taxon>
        <taxon>Viridiplantae</taxon>
        <taxon>Streptophyta</taxon>
        <taxon>Embryophyta</taxon>
        <taxon>Tracheophyta</taxon>
        <taxon>Spermatophyta</taxon>
        <taxon>Magnoliopsida</taxon>
        <taxon>eudicotyledons</taxon>
        <taxon>Gunneridae</taxon>
        <taxon>Pentapetalae</taxon>
        <taxon>rosids</taxon>
        <taxon>malvids</taxon>
        <taxon>Brassicales</taxon>
        <taxon>Brassicaceae</taxon>
        <taxon>Brassiceae</taxon>
        <taxon>Brassica</taxon>
    </lineage>
</organism>
<feature type="non-terminal residue" evidence="1">
    <location>
        <position position="71"/>
    </location>
</feature>
<comment type="caution">
    <text evidence="1">The sequence shown here is derived from an EMBL/GenBank/DDBJ whole genome shotgun (WGS) entry which is preliminary data.</text>
</comment>
<sequence>SSNRRPDIRHSTFESLRLGRSSQSITSSFLRFWNSLNFKKDMEFMWLHKSVLSRALTSPKKQPESLFVSSL</sequence>
<evidence type="ECO:0000313" key="1">
    <source>
        <dbReference type="EMBL" id="KAH0892351.1"/>
    </source>
</evidence>